<dbReference type="InterPro" id="IPR029787">
    <property type="entry name" value="Nucleotide_cyclase"/>
</dbReference>
<dbReference type="Proteomes" id="UP000586093">
    <property type="component" value="Unassembled WGS sequence"/>
</dbReference>
<dbReference type="SUPFAM" id="SSF55073">
    <property type="entry name" value="Nucleotide cyclase"/>
    <property type="match status" value="1"/>
</dbReference>
<keyword evidence="3" id="KW-1185">Reference proteome</keyword>
<dbReference type="PANTHER" id="PTHR33121">
    <property type="entry name" value="CYCLIC DI-GMP PHOSPHODIESTERASE PDEF"/>
    <property type="match status" value="1"/>
</dbReference>
<organism evidence="2 3">
    <name type="scientific">Aquariibacter albus</name>
    <dbReference type="NCBI Taxonomy" id="2759899"/>
    <lineage>
        <taxon>Bacteria</taxon>
        <taxon>Pseudomonadati</taxon>
        <taxon>Pseudomonadota</taxon>
        <taxon>Betaproteobacteria</taxon>
        <taxon>Burkholderiales</taxon>
        <taxon>Sphaerotilaceae</taxon>
        <taxon>Aquariibacter</taxon>
    </lineage>
</organism>
<evidence type="ECO:0000313" key="2">
    <source>
        <dbReference type="EMBL" id="MBB1160975.1"/>
    </source>
</evidence>
<evidence type="ECO:0000313" key="3">
    <source>
        <dbReference type="Proteomes" id="UP000586093"/>
    </source>
</evidence>
<dbReference type="InterPro" id="IPR050706">
    <property type="entry name" value="Cyclic-di-GMP_PDE-like"/>
</dbReference>
<reference evidence="2 3" key="1">
    <citation type="submission" date="2020-08" db="EMBL/GenBank/DDBJ databases">
        <title>Aquariorum lacteus gen. nov., sp. nov., a new member of the family Comamonadaceae, isolated from freshwater aquarium.</title>
        <authorList>
            <person name="Chun S.-J."/>
        </authorList>
    </citation>
    <scope>NUCLEOTIDE SEQUENCE [LARGE SCALE GENOMIC DNA]</scope>
    <source>
        <strain evidence="2 3">SJAQ100</strain>
    </source>
</reference>
<dbReference type="Pfam" id="PF00990">
    <property type="entry name" value="GGDEF"/>
    <property type="match status" value="1"/>
</dbReference>
<feature type="domain" description="GGDEF" evidence="1">
    <location>
        <begin position="169"/>
        <end position="303"/>
    </location>
</feature>
<dbReference type="PROSITE" id="PS50887">
    <property type="entry name" value="GGDEF"/>
    <property type="match status" value="1"/>
</dbReference>
<dbReference type="Gene3D" id="3.30.70.270">
    <property type="match status" value="1"/>
</dbReference>
<sequence length="318" mass="32804">MSAASFGWIGAGHPAASGPVEAGWPRDAGAAAQLWPRLLGRAPAGLLLQPPDEAALQAWADWATPALAAVCAARPTVLLDPTGPAPGGGRATDLARDEALAALGLQAVLPGGLPPAALAASLGFAIVRHRLDRPLRQLAPLDAATGLPSRAQLVPQIQQMLALREREPAPMALLLIELPELAELRERLGEGASALLRRKLAVRMRANLRGSDVVAVDGPTRLAVWLARLDQPASAGTVADKLIQALARPLQLGEAEGLRVHPRIGLVVSGPGMLDAEHLWQRALAALDGAAPLGSKVFFVPAEGRADAAANDPADPAG</sequence>
<dbReference type="InterPro" id="IPR043128">
    <property type="entry name" value="Rev_trsase/Diguanyl_cyclase"/>
</dbReference>
<dbReference type="GO" id="GO:0071111">
    <property type="term" value="F:cyclic-guanylate-specific phosphodiesterase activity"/>
    <property type="evidence" value="ECO:0007669"/>
    <property type="project" value="InterPro"/>
</dbReference>
<proteinExistence type="predicted"/>
<protein>
    <submittedName>
        <fullName evidence="2">GGDEF domain-containing protein</fullName>
    </submittedName>
</protein>
<evidence type="ECO:0000259" key="1">
    <source>
        <dbReference type="PROSITE" id="PS50887"/>
    </source>
</evidence>
<gene>
    <name evidence="2" type="ORF">H4F90_03150</name>
</gene>
<dbReference type="PANTHER" id="PTHR33121:SF70">
    <property type="entry name" value="SIGNALING PROTEIN YKOW"/>
    <property type="match status" value="1"/>
</dbReference>
<accession>A0A839HG59</accession>
<dbReference type="InterPro" id="IPR000160">
    <property type="entry name" value="GGDEF_dom"/>
</dbReference>
<dbReference type="EMBL" id="JACIVI010000001">
    <property type="protein sequence ID" value="MBB1160975.1"/>
    <property type="molecule type" value="Genomic_DNA"/>
</dbReference>
<dbReference type="AlphaFoldDB" id="A0A839HG59"/>
<comment type="caution">
    <text evidence="2">The sequence shown here is derived from an EMBL/GenBank/DDBJ whole genome shotgun (WGS) entry which is preliminary data.</text>
</comment>
<dbReference type="RefSeq" id="WP_182661387.1">
    <property type="nucleotide sequence ID" value="NZ_JACIVI010000001.1"/>
</dbReference>
<name>A0A839HG59_9BURK</name>
<dbReference type="SMART" id="SM00267">
    <property type="entry name" value="GGDEF"/>
    <property type="match status" value="1"/>
</dbReference>